<accession>G4YYT5</accession>
<gene>
    <name evidence="5" type="ORF">PHYSODRAFT_481860</name>
</gene>
<dbReference type="SMART" id="SM00228">
    <property type="entry name" value="PDZ"/>
    <property type="match status" value="1"/>
</dbReference>
<dbReference type="SMART" id="SM00233">
    <property type="entry name" value="PH"/>
    <property type="match status" value="2"/>
</dbReference>
<dbReference type="InterPro" id="IPR001478">
    <property type="entry name" value="PDZ"/>
</dbReference>
<dbReference type="InterPro" id="IPR001849">
    <property type="entry name" value="PH_domain"/>
</dbReference>
<feature type="compositionally biased region" description="Basic and acidic residues" evidence="1">
    <location>
        <begin position="76"/>
        <end position="92"/>
    </location>
</feature>
<feature type="non-terminal residue" evidence="5">
    <location>
        <position position="1"/>
    </location>
</feature>
<evidence type="ECO:0000259" key="4">
    <source>
        <dbReference type="PROSITE" id="PS51205"/>
    </source>
</evidence>
<dbReference type="PROSITE" id="PS50106">
    <property type="entry name" value="PDZ"/>
    <property type="match status" value="1"/>
</dbReference>
<dbReference type="GeneID" id="20655428"/>
<dbReference type="SUPFAM" id="SSF50156">
    <property type="entry name" value="PDZ domain-like"/>
    <property type="match status" value="1"/>
</dbReference>
<proteinExistence type="predicted"/>
<dbReference type="Pfam" id="PF00169">
    <property type="entry name" value="PH"/>
    <property type="match status" value="2"/>
</dbReference>
<dbReference type="InterPro" id="IPR003123">
    <property type="entry name" value="VPS9"/>
</dbReference>
<dbReference type="InterPro" id="IPR011993">
    <property type="entry name" value="PH-like_dom_sf"/>
</dbReference>
<dbReference type="PANTHER" id="PTHR14336:SF15">
    <property type="entry name" value="DUAL ADAPTER FOR PHOSPHOTYROSINE AND 3-PHOSPHOTYROSINE AND 3-PHOSPHOINOSITIDE"/>
    <property type="match status" value="1"/>
</dbReference>
<dbReference type="InterPro" id="IPR037191">
    <property type="entry name" value="VPS9_dom_sf"/>
</dbReference>
<dbReference type="CDD" id="cd00821">
    <property type="entry name" value="PH"/>
    <property type="match status" value="1"/>
</dbReference>
<dbReference type="SMART" id="SM00167">
    <property type="entry name" value="VPS9"/>
    <property type="match status" value="1"/>
</dbReference>
<evidence type="ECO:0000313" key="5">
    <source>
        <dbReference type="EMBL" id="EGZ25763.1"/>
    </source>
</evidence>
<dbReference type="SUPFAM" id="SSF50729">
    <property type="entry name" value="PH domain-like"/>
    <property type="match status" value="2"/>
</dbReference>
<evidence type="ECO:0008006" key="7">
    <source>
        <dbReference type="Google" id="ProtNLM"/>
    </source>
</evidence>
<dbReference type="InParanoid" id="G4YYT5"/>
<dbReference type="InterPro" id="IPR036034">
    <property type="entry name" value="PDZ_sf"/>
</dbReference>
<dbReference type="EMBL" id="JH159152">
    <property type="protein sequence ID" value="EGZ25763.1"/>
    <property type="molecule type" value="Genomic_DNA"/>
</dbReference>
<dbReference type="FunFam" id="2.30.29.30:FF:000286">
    <property type="entry name" value="PH-protein kinase domain containing protein"/>
    <property type="match status" value="1"/>
</dbReference>
<name>G4YYT5_PHYSP</name>
<dbReference type="Gene3D" id="1.20.1050.80">
    <property type="entry name" value="VPS9 domain"/>
    <property type="match status" value="1"/>
</dbReference>
<feature type="region of interest" description="Disordered" evidence="1">
    <location>
        <begin position="637"/>
        <end position="658"/>
    </location>
</feature>
<feature type="region of interest" description="Disordered" evidence="1">
    <location>
        <begin position="221"/>
        <end position="241"/>
    </location>
</feature>
<dbReference type="Proteomes" id="UP000002640">
    <property type="component" value="Unassembled WGS sequence"/>
</dbReference>
<sequence length="921" mass="102352">TMATGKRRQSIEVFRLRLRETVNEGDDGESVGSGNGSARSLLSLPEQEQVAHPSPSDVGLLRTKEKLQQRRKQKQKQKEERQSLEKVEKVERTVARQRRVRVEINIDEDSEEEFAPGQEIKIDEDSEQEEEEEEDIDGREPSERCKPRLLASMSSGADSSTRTMHCSLDAAESPPTAADVGEVLAIEAVAQLDENIDDATEPGDALAPEELQTTMTANAEMQAVSRSKSPSAAQPKDNIRESRRVVLVTRPSQRDIEMWTERATSTMVKSTGSSARPTPTSAQSRRWVLEYKPVVRHSGWLIKRGHGLRNFKRRLFCIVDDELIYHDTHDATEVRGRLDLTRKSTVQCMLHSGFKLAQGSYSMVLYAMDNHDRDVWIRKLQEHNVQVLPEGAKTAKLMKQHSDNADKGDPILFSGWLRKRGRMVKSTKRRWFELSNSTLSYYAHPQGGSRKGTIDVSHARVSPVDTLKTGERHSFQICTPSRNLFLHADSQEERSLWLAALASVGEGGANATQGGSTSSKPDANDFAMPTSATEIGRMCKCGAMDEGGAAVDGVCRRCMSSFISNTEDAMVDVAREVQLLLASPYSPEGCTSAAFLKEHSGRPVPNATVREFMSGLSDYLIHTRLKELLMLAGVAQSESSSDSDSDDDGVKDTVRANPAHPQDAAVISEITNNIQVIVHEQIEERVFFPLYRVILANVRAQTREDAKLLKGKIEILRNKSQAFFGISPDSMSSTKWYSACVKLREVDKLLAACKEIYAVYHTEHPTQPPMSADAFIPAFIYVLVHAHLRDPVALKELITFFDAGSQQGEIAYFVTCLEIALEYIRSLLTACTVVLSSDRKLGIEFSKHPEADVVVVHRLVPGEQAQQSGAINVGDVLVAVNGLPVYEMELAEVVKLWRGVDGEAEFCFLPMDEYLRKYGTS</sequence>
<evidence type="ECO:0000259" key="3">
    <source>
        <dbReference type="PROSITE" id="PS50106"/>
    </source>
</evidence>
<dbReference type="InterPro" id="IPR051707">
    <property type="entry name" value="PI-Interact_SigTrans_Reg"/>
</dbReference>
<dbReference type="RefSeq" id="XP_009521051.1">
    <property type="nucleotide sequence ID" value="XM_009522756.1"/>
</dbReference>
<feature type="domain" description="PH" evidence="2">
    <location>
        <begin position="294"/>
        <end position="385"/>
    </location>
</feature>
<evidence type="ECO:0000256" key="1">
    <source>
        <dbReference type="SAM" id="MobiDB-lite"/>
    </source>
</evidence>
<dbReference type="KEGG" id="psoj:PHYSODRAFT_481860"/>
<feature type="region of interest" description="Disordered" evidence="1">
    <location>
        <begin position="104"/>
        <end position="147"/>
    </location>
</feature>
<dbReference type="Pfam" id="PF02204">
    <property type="entry name" value="VPS9"/>
    <property type="match status" value="1"/>
</dbReference>
<dbReference type="Pfam" id="PF00595">
    <property type="entry name" value="PDZ"/>
    <property type="match status" value="1"/>
</dbReference>
<dbReference type="SMR" id="G4YYT5"/>
<organism evidence="5 6">
    <name type="scientific">Phytophthora sojae (strain P6497)</name>
    <name type="common">Soybean stem and root rot agent</name>
    <name type="synonym">Phytophthora megasperma f. sp. glycines</name>
    <dbReference type="NCBI Taxonomy" id="1094619"/>
    <lineage>
        <taxon>Eukaryota</taxon>
        <taxon>Sar</taxon>
        <taxon>Stramenopiles</taxon>
        <taxon>Oomycota</taxon>
        <taxon>Peronosporomycetes</taxon>
        <taxon>Peronosporales</taxon>
        <taxon>Peronosporaceae</taxon>
        <taxon>Phytophthora</taxon>
    </lineage>
</organism>
<evidence type="ECO:0000259" key="2">
    <source>
        <dbReference type="PROSITE" id="PS50003"/>
    </source>
</evidence>
<dbReference type="AlphaFoldDB" id="G4YYT5"/>
<dbReference type="PANTHER" id="PTHR14336">
    <property type="entry name" value="TANDEM PH DOMAIN CONTAINING PROTEIN"/>
    <property type="match status" value="1"/>
</dbReference>
<dbReference type="Gene3D" id="2.30.29.30">
    <property type="entry name" value="Pleckstrin-homology domain (PH domain)/Phosphotyrosine-binding domain (PTB)"/>
    <property type="match status" value="2"/>
</dbReference>
<dbReference type="PROSITE" id="PS51205">
    <property type="entry name" value="VPS9"/>
    <property type="match status" value="1"/>
</dbReference>
<protein>
    <recommendedName>
        <fullName evidence="7">VPS9 domain-containing protein</fullName>
    </recommendedName>
</protein>
<feature type="compositionally biased region" description="Polar residues" evidence="1">
    <location>
        <begin position="221"/>
        <end position="232"/>
    </location>
</feature>
<dbReference type="OMA" id="KQHSDNA"/>
<dbReference type="PROSITE" id="PS50003">
    <property type="entry name" value="PH_DOMAIN"/>
    <property type="match status" value="2"/>
</dbReference>
<dbReference type="SUPFAM" id="SSF109993">
    <property type="entry name" value="VPS9 domain"/>
    <property type="match status" value="1"/>
</dbReference>
<feature type="region of interest" description="Disordered" evidence="1">
    <location>
        <begin position="22"/>
        <end position="92"/>
    </location>
</feature>
<feature type="domain" description="PH" evidence="2">
    <location>
        <begin position="410"/>
        <end position="506"/>
    </location>
</feature>
<feature type="compositionally biased region" description="Acidic residues" evidence="1">
    <location>
        <begin position="122"/>
        <end position="137"/>
    </location>
</feature>
<evidence type="ECO:0000313" key="6">
    <source>
        <dbReference type="Proteomes" id="UP000002640"/>
    </source>
</evidence>
<reference evidence="5 6" key="1">
    <citation type="journal article" date="2006" name="Science">
        <title>Phytophthora genome sequences uncover evolutionary origins and mechanisms of pathogenesis.</title>
        <authorList>
            <person name="Tyler B.M."/>
            <person name="Tripathy S."/>
            <person name="Zhang X."/>
            <person name="Dehal P."/>
            <person name="Jiang R.H."/>
            <person name="Aerts A."/>
            <person name="Arredondo F.D."/>
            <person name="Baxter L."/>
            <person name="Bensasson D."/>
            <person name="Beynon J.L."/>
            <person name="Chapman J."/>
            <person name="Damasceno C.M."/>
            <person name="Dorrance A.E."/>
            <person name="Dou D."/>
            <person name="Dickerman A.W."/>
            <person name="Dubchak I.L."/>
            <person name="Garbelotto M."/>
            <person name="Gijzen M."/>
            <person name="Gordon S.G."/>
            <person name="Govers F."/>
            <person name="Grunwald N.J."/>
            <person name="Huang W."/>
            <person name="Ivors K.L."/>
            <person name="Jones R.W."/>
            <person name="Kamoun S."/>
            <person name="Krampis K."/>
            <person name="Lamour K.H."/>
            <person name="Lee M.K."/>
            <person name="McDonald W.H."/>
            <person name="Medina M."/>
            <person name="Meijer H.J."/>
            <person name="Nordberg E.K."/>
            <person name="Maclean D.J."/>
            <person name="Ospina-Giraldo M.D."/>
            <person name="Morris P.F."/>
            <person name="Phuntumart V."/>
            <person name="Putnam N.H."/>
            <person name="Rash S."/>
            <person name="Rose J.K."/>
            <person name="Sakihama Y."/>
            <person name="Salamov A.A."/>
            <person name="Savidor A."/>
            <person name="Scheuring C.F."/>
            <person name="Smith B.M."/>
            <person name="Sobral B.W."/>
            <person name="Terry A."/>
            <person name="Torto-Alalibo T.A."/>
            <person name="Win J."/>
            <person name="Xu Z."/>
            <person name="Zhang H."/>
            <person name="Grigoriev I.V."/>
            <person name="Rokhsar D.S."/>
            <person name="Boore J.L."/>
        </authorList>
    </citation>
    <scope>NUCLEOTIDE SEQUENCE [LARGE SCALE GENOMIC DNA]</scope>
    <source>
        <strain evidence="5 6">P6497</strain>
    </source>
</reference>
<feature type="domain" description="VPS9" evidence="4">
    <location>
        <begin position="703"/>
        <end position="833"/>
    </location>
</feature>
<keyword evidence="6" id="KW-1185">Reference proteome</keyword>
<feature type="compositionally biased region" description="Acidic residues" evidence="1">
    <location>
        <begin position="105"/>
        <end position="114"/>
    </location>
</feature>
<feature type="domain" description="PDZ" evidence="3">
    <location>
        <begin position="830"/>
        <end position="912"/>
    </location>
</feature>
<dbReference type="Gene3D" id="2.30.42.10">
    <property type="match status" value="1"/>
</dbReference>